<feature type="chain" id="PRO_5016903728" evidence="1">
    <location>
        <begin position="26"/>
        <end position="74"/>
    </location>
</feature>
<keyword evidence="3" id="KW-1185">Reference proteome</keyword>
<sequence>MTRTLTVGAATAILGALLGTVPAQAATPSAADPAAAPCTFTVLPFPGFVMPMPIPMQVQSPNCVPVIPTVTSNG</sequence>
<feature type="signal peptide" evidence="1">
    <location>
        <begin position="1"/>
        <end position="25"/>
    </location>
</feature>
<name>A0A372JDX9_9ACTN</name>
<dbReference type="Proteomes" id="UP000261811">
    <property type="component" value="Unassembled WGS sequence"/>
</dbReference>
<dbReference type="AlphaFoldDB" id="A0A372JDX9"/>
<evidence type="ECO:0000313" key="3">
    <source>
        <dbReference type="Proteomes" id="UP000261811"/>
    </source>
</evidence>
<keyword evidence="1" id="KW-0732">Signal</keyword>
<comment type="caution">
    <text evidence="2">The sequence shown here is derived from an EMBL/GenBank/DDBJ whole genome shotgun (WGS) entry which is preliminary data.</text>
</comment>
<gene>
    <name evidence="2" type="ORF">DZF91_32020</name>
</gene>
<accession>A0A372JDX9</accession>
<proteinExistence type="predicted"/>
<evidence type="ECO:0000256" key="1">
    <source>
        <dbReference type="SAM" id="SignalP"/>
    </source>
</evidence>
<reference evidence="2 3" key="1">
    <citation type="submission" date="2018-08" db="EMBL/GenBank/DDBJ databases">
        <title>Actinomadura jelena sp. nov., a novel Actinomycete isolated from soil in Chad.</title>
        <authorList>
            <person name="Shi L."/>
        </authorList>
    </citation>
    <scope>NUCLEOTIDE SEQUENCE [LARGE SCALE GENOMIC DNA]</scope>
    <source>
        <strain evidence="2 3">NEAU-G17</strain>
    </source>
</reference>
<organism evidence="2 3">
    <name type="scientific">Actinomadura logoneensis</name>
    <dbReference type="NCBI Taxonomy" id="2293572"/>
    <lineage>
        <taxon>Bacteria</taxon>
        <taxon>Bacillati</taxon>
        <taxon>Actinomycetota</taxon>
        <taxon>Actinomycetes</taxon>
        <taxon>Streptosporangiales</taxon>
        <taxon>Thermomonosporaceae</taxon>
        <taxon>Actinomadura</taxon>
    </lineage>
</organism>
<dbReference type="RefSeq" id="WP_117360797.1">
    <property type="nucleotide sequence ID" value="NZ_QURH01000948.1"/>
</dbReference>
<dbReference type="EMBL" id="QURH01000948">
    <property type="protein sequence ID" value="RFU37598.1"/>
    <property type="molecule type" value="Genomic_DNA"/>
</dbReference>
<protein>
    <submittedName>
        <fullName evidence="2">Uncharacterized protein</fullName>
    </submittedName>
</protein>
<evidence type="ECO:0000313" key="2">
    <source>
        <dbReference type="EMBL" id="RFU37598.1"/>
    </source>
</evidence>